<sequence>MAEYQVGKSSRYVDYTSEEGGAGGPYSSYDFSTPDRPPRRVKSSSNHDRLREEHQSNVRDESLDRRNRNNFRNESLDRRNRNNFQDESLERRNRSNVRNESVESRNRSLDRGLDSRLDRSDDLSSRYDRSLDRLDRRDIEQGLDDRHVDRSVERFDRRDRNGDRLDKRDRRDKSIDRLERTDRSLDRLNVRDRELNHSADRRQRSLDRLDDRTPVEDRIERRHRSRSRELLADNYPNQVYLHPGTAGGRGGSDRGDSDYVVRHDTHGGGRVWDDEERRAASRAASEIYASTRFPRPQSQMSQYTYRSGRHGSDVVSVKTKTTANGKLVMETMTAPHPCCPNTRSCCCLMVLLNLGLLLITLGFVVVLQLYDPPFVWYVGLSMLIFGFLVLFGSLIYCVFVCREVERLRPPPGELYWTNHWSKTVHVPEIHYSNNQNRPADYRGSEFSYKTEPSRATAGNRTNSSVTRY</sequence>
<feature type="transmembrane region" description="Helical" evidence="2">
    <location>
        <begin position="376"/>
        <end position="399"/>
    </location>
</feature>
<feature type="compositionally biased region" description="Polar residues" evidence="1">
    <location>
        <begin position="456"/>
        <end position="468"/>
    </location>
</feature>
<dbReference type="OrthoDB" id="6341590at2759"/>
<dbReference type="RefSeq" id="XP_018009410.1">
    <property type="nucleotide sequence ID" value="XM_018153921.1"/>
</dbReference>
<dbReference type="PANTHER" id="PTHR41155:SF1">
    <property type="entry name" value="FI19525P1"/>
    <property type="match status" value="1"/>
</dbReference>
<keyword evidence="2" id="KW-0812">Transmembrane</keyword>
<proteinExistence type="predicted"/>
<dbReference type="AlphaFoldDB" id="A0A8B7N710"/>
<organism evidence="3 4">
    <name type="scientific">Hyalella azteca</name>
    <name type="common">Amphipod</name>
    <dbReference type="NCBI Taxonomy" id="294128"/>
    <lineage>
        <taxon>Eukaryota</taxon>
        <taxon>Metazoa</taxon>
        <taxon>Ecdysozoa</taxon>
        <taxon>Arthropoda</taxon>
        <taxon>Crustacea</taxon>
        <taxon>Multicrustacea</taxon>
        <taxon>Malacostraca</taxon>
        <taxon>Eumalacostraca</taxon>
        <taxon>Peracarida</taxon>
        <taxon>Amphipoda</taxon>
        <taxon>Senticaudata</taxon>
        <taxon>Talitrida</taxon>
        <taxon>Talitroidea</taxon>
        <taxon>Hyalellidae</taxon>
        <taxon>Hyalella</taxon>
    </lineage>
</organism>
<reference evidence="4" key="1">
    <citation type="submission" date="2025-08" db="UniProtKB">
        <authorList>
            <consortium name="RefSeq"/>
        </authorList>
    </citation>
    <scope>IDENTIFICATION</scope>
    <source>
        <tissue evidence="4">Whole organism</tissue>
    </source>
</reference>
<feature type="transmembrane region" description="Helical" evidence="2">
    <location>
        <begin position="350"/>
        <end position="370"/>
    </location>
</feature>
<keyword evidence="3" id="KW-1185">Reference proteome</keyword>
<accession>A0A8B7N710</accession>
<feature type="region of interest" description="Disordered" evidence="1">
    <location>
        <begin position="1"/>
        <end position="124"/>
    </location>
</feature>
<feature type="compositionally biased region" description="Basic and acidic residues" evidence="1">
    <location>
        <begin position="100"/>
        <end position="124"/>
    </location>
</feature>
<evidence type="ECO:0000313" key="3">
    <source>
        <dbReference type="Proteomes" id="UP000694843"/>
    </source>
</evidence>
<keyword evidence="2" id="KW-0472">Membrane</keyword>
<dbReference type="PANTHER" id="PTHR41155">
    <property type="entry name" value="FI19525P1"/>
    <property type="match status" value="1"/>
</dbReference>
<evidence type="ECO:0000256" key="1">
    <source>
        <dbReference type="SAM" id="MobiDB-lite"/>
    </source>
</evidence>
<name>A0A8B7N710_HYAAZ</name>
<evidence type="ECO:0000313" key="4">
    <source>
        <dbReference type="RefSeq" id="XP_018009410.1"/>
    </source>
</evidence>
<dbReference type="GeneID" id="108666947"/>
<feature type="region of interest" description="Disordered" evidence="1">
    <location>
        <begin position="445"/>
        <end position="468"/>
    </location>
</feature>
<keyword evidence="2" id="KW-1133">Transmembrane helix</keyword>
<dbReference type="Proteomes" id="UP000694843">
    <property type="component" value="Unplaced"/>
</dbReference>
<evidence type="ECO:0000256" key="2">
    <source>
        <dbReference type="SAM" id="Phobius"/>
    </source>
</evidence>
<dbReference type="KEGG" id="hazt:108666947"/>
<gene>
    <name evidence="4" type="primary">LOC108666947</name>
</gene>
<protein>
    <submittedName>
        <fullName evidence="4">Uncharacterized protein LOC108666947 isoform X1</fullName>
    </submittedName>
</protein>
<feature type="compositionally biased region" description="Basic and acidic residues" evidence="1">
    <location>
        <begin position="45"/>
        <end position="67"/>
    </location>
</feature>